<gene>
    <name evidence="1" type="ORF">HAP41_0000005360</name>
</gene>
<name>A0A8T5VV12_9BRAD</name>
<reference evidence="1" key="2">
    <citation type="submission" date="2022-04" db="EMBL/GenBank/DDBJ databases">
        <authorList>
            <person name="Bromfield E.S.P."/>
            <person name="Cloutier S."/>
        </authorList>
    </citation>
    <scope>NUCLEOTIDE SEQUENCE</scope>
    <source>
        <strain evidence="1">1S5</strain>
    </source>
</reference>
<proteinExistence type="predicted"/>
<protein>
    <submittedName>
        <fullName evidence="1">Uncharacterized protein</fullName>
    </submittedName>
</protein>
<reference evidence="1" key="1">
    <citation type="journal article" date="2017" name="Syst. Appl. Microbiol.">
        <title>Soybeans inoculated with root zone soils of Canadian native legumes harbour diverse and novel Bradyrhizobium spp. that possess agricultural potential.</title>
        <authorList>
            <person name="Bromfield E.S.P."/>
            <person name="Cloutier S."/>
            <person name="Tambong J.T."/>
            <person name="Tran Thi T.V."/>
        </authorList>
    </citation>
    <scope>NUCLEOTIDE SEQUENCE</scope>
    <source>
        <strain evidence="1">1S5</strain>
    </source>
</reference>
<dbReference type="AlphaFoldDB" id="A0A8T5VV12"/>
<dbReference type="Proteomes" id="UP000551709">
    <property type="component" value="Chromosome"/>
</dbReference>
<evidence type="ECO:0000313" key="2">
    <source>
        <dbReference type="Proteomes" id="UP000551709"/>
    </source>
</evidence>
<dbReference type="EMBL" id="CP096255">
    <property type="protein sequence ID" value="UPT88519.1"/>
    <property type="molecule type" value="Genomic_DNA"/>
</dbReference>
<dbReference type="RefSeq" id="WP_166104672.1">
    <property type="nucleotide sequence ID" value="NZ_CP096255.1"/>
</dbReference>
<sequence length="271" mass="28569">MSFDFGPIIDSRISPYTIGFVLIDGGNPAPLGSGTLVRCRSTQGILTCGHVLAELPQAGEFGAALFGLPQTRDQRMRIAGEATVAHAVNFYTAPGGKDGPDLAFIPIPPAQFSDLSASGSVLDLDIGKDKASSERPEGAEVLEAVAGVVGQLTAPASSDGRKSTLAVEGLVCPGSVIAAPKVGQWDQLQFKPQPQSEAVLPTNFRGTSGGGIWRVYLKKDAEGRYSPLESRLTGVAYWQDEIAGSLGIIGHGPISIYGHLLTEIYRRWPPQ</sequence>
<accession>A0A8T5VV12</accession>
<evidence type="ECO:0000313" key="1">
    <source>
        <dbReference type="EMBL" id="UPT88519.1"/>
    </source>
</evidence>
<organism evidence="1 2">
    <name type="scientific">Bradyrhizobium barranii subsp. apii</name>
    <dbReference type="NCBI Taxonomy" id="2819348"/>
    <lineage>
        <taxon>Bacteria</taxon>
        <taxon>Pseudomonadati</taxon>
        <taxon>Pseudomonadota</taxon>
        <taxon>Alphaproteobacteria</taxon>
        <taxon>Hyphomicrobiales</taxon>
        <taxon>Nitrobacteraceae</taxon>
        <taxon>Bradyrhizobium</taxon>
        <taxon>Bradyrhizobium barranii</taxon>
    </lineage>
</organism>